<keyword evidence="2" id="KW-0489">Methyltransferase</keyword>
<feature type="domain" description="Methyltransferase type 11" evidence="1">
    <location>
        <begin position="30"/>
        <end position="119"/>
    </location>
</feature>
<keyword evidence="3" id="KW-1185">Reference proteome</keyword>
<name>A0A9Q9IK61_9ACTN</name>
<dbReference type="PANTHER" id="PTHR43591">
    <property type="entry name" value="METHYLTRANSFERASE"/>
    <property type="match status" value="1"/>
</dbReference>
<keyword evidence="2" id="KW-0808">Transferase</keyword>
<dbReference type="Pfam" id="PF08241">
    <property type="entry name" value="Methyltransf_11"/>
    <property type="match status" value="1"/>
</dbReference>
<dbReference type="CDD" id="cd02440">
    <property type="entry name" value="AdoMet_MTases"/>
    <property type="match status" value="1"/>
</dbReference>
<organism evidence="2 3">
    <name type="scientific">Dactylosporangium aurantiacum</name>
    <dbReference type="NCBI Taxonomy" id="35754"/>
    <lineage>
        <taxon>Bacteria</taxon>
        <taxon>Bacillati</taxon>
        <taxon>Actinomycetota</taxon>
        <taxon>Actinomycetes</taxon>
        <taxon>Micromonosporales</taxon>
        <taxon>Micromonosporaceae</taxon>
        <taxon>Dactylosporangium</taxon>
    </lineage>
</organism>
<sequence length="236" mass="25595">MAEVDYDTELRRYATVLRQAWSVRPTDRVLDIGCGAGTTTRDAARLAFDGSALGIDLVAPAPADLPNLTFVQGDAQTYPFPTAAFDLAISRFGTMFFADPVSAFANIARSLRPGGRLVMLVWQAYEHNAWSTSLHGALGTSPLQSAFSLGDPALTTLLLSSAGFVDVRFTDVAEPVYYGPSVTAALTWVRRFAAVRHLDEAALEGALDRLREMLAAHLGDDGVWFDARAWLVTARR</sequence>
<dbReference type="GO" id="GO:0008757">
    <property type="term" value="F:S-adenosylmethionine-dependent methyltransferase activity"/>
    <property type="evidence" value="ECO:0007669"/>
    <property type="project" value="InterPro"/>
</dbReference>
<proteinExistence type="predicted"/>
<accession>A0A9Q9IK61</accession>
<dbReference type="InterPro" id="IPR029063">
    <property type="entry name" value="SAM-dependent_MTases_sf"/>
</dbReference>
<evidence type="ECO:0000313" key="2">
    <source>
        <dbReference type="EMBL" id="UWZ54270.1"/>
    </source>
</evidence>
<dbReference type="KEGG" id="daur:Daura_48760"/>
<dbReference type="PANTHER" id="PTHR43591:SF24">
    <property type="entry name" value="2-METHOXY-6-POLYPRENYL-1,4-BENZOQUINOL METHYLASE, MITOCHONDRIAL"/>
    <property type="match status" value="1"/>
</dbReference>
<gene>
    <name evidence="2" type="ORF">Daura_48760</name>
</gene>
<dbReference type="EMBL" id="CP073767">
    <property type="protein sequence ID" value="UWZ54270.1"/>
    <property type="molecule type" value="Genomic_DNA"/>
</dbReference>
<evidence type="ECO:0000313" key="3">
    <source>
        <dbReference type="Proteomes" id="UP001058003"/>
    </source>
</evidence>
<evidence type="ECO:0000259" key="1">
    <source>
        <dbReference type="Pfam" id="PF08241"/>
    </source>
</evidence>
<dbReference type="SUPFAM" id="SSF53335">
    <property type="entry name" value="S-adenosyl-L-methionine-dependent methyltransferases"/>
    <property type="match status" value="1"/>
</dbReference>
<dbReference type="Proteomes" id="UP001058003">
    <property type="component" value="Chromosome"/>
</dbReference>
<dbReference type="InterPro" id="IPR013216">
    <property type="entry name" value="Methyltransf_11"/>
</dbReference>
<protein>
    <submittedName>
        <fullName evidence="2">Methyltransferase domain-containing protein</fullName>
    </submittedName>
</protein>
<dbReference type="RefSeq" id="WP_033367164.1">
    <property type="nucleotide sequence ID" value="NZ_CP073767.1"/>
</dbReference>
<dbReference type="AlphaFoldDB" id="A0A9Q9IK61"/>
<dbReference type="GO" id="GO:0032259">
    <property type="term" value="P:methylation"/>
    <property type="evidence" value="ECO:0007669"/>
    <property type="project" value="UniProtKB-KW"/>
</dbReference>
<dbReference type="Gene3D" id="3.40.50.150">
    <property type="entry name" value="Vaccinia Virus protein VP39"/>
    <property type="match status" value="1"/>
</dbReference>
<reference evidence="2" key="1">
    <citation type="submission" date="2021-04" db="EMBL/GenBank/DDBJ databases">
        <title>Dactylosporangium aurantiacum NRRL B-8018 full assembly.</title>
        <authorList>
            <person name="Hartkoorn R.C."/>
            <person name="Beaudoing E."/>
            <person name="Hot D."/>
        </authorList>
    </citation>
    <scope>NUCLEOTIDE SEQUENCE</scope>
    <source>
        <strain evidence="2">NRRL B-8018</strain>
    </source>
</reference>